<dbReference type="Gene3D" id="1.25.40.10">
    <property type="entry name" value="Tetratricopeptide repeat domain"/>
    <property type="match status" value="1"/>
</dbReference>
<dbReference type="InterPro" id="IPR050498">
    <property type="entry name" value="Ycf3"/>
</dbReference>
<keyword evidence="2 3" id="KW-0802">TPR repeat</keyword>
<dbReference type="PROSITE" id="PS50293">
    <property type="entry name" value="TPR_REGION"/>
    <property type="match status" value="2"/>
</dbReference>
<accession>A0A1F6VLA9</accession>
<reference evidence="4 5" key="1">
    <citation type="journal article" date="2016" name="Nat. Commun.">
        <title>Thousands of microbial genomes shed light on interconnected biogeochemical processes in an aquifer system.</title>
        <authorList>
            <person name="Anantharaman K."/>
            <person name="Brown C.T."/>
            <person name="Hug L.A."/>
            <person name="Sharon I."/>
            <person name="Castelle C.J."/>
            <person name="Probst A.J."/>
            <person name="Thomas B.C."/>
            <person name="Singh A."/>
            <person name="Wilkins M.J."/>
            <person name="Karaoz U."/>
            <person name="Brodie E.L."/>
            <person name="Williams K.H."/>
            <person name="Hubbard S.S."/>
            <person name="Banfield J.F."/>
        </authorList>
    </citation>
    <scope>NUCLEOTIDE SEQUENCE [LARGE SCALE GENOMIC DNA]</scope>
</reference>
<feature type="repeat" description="TPR" evidence="3">
    <location>
        <begin position="63"/>
        <end position="96"/>
    </location>
</feature>
<comment type="caution">
    <text evidence="4">The sequence shown here is derived from an EMBL/GenBank/DDBJ whole genome shotgun (WGS) entry which is preliminary data.</text>
</comment>
<evidence type="ECO:0000256" key="1">
    <source>
        <dbReference type="ARBA" id="ARBA00022737"/>
    </source>
</evidence>
<organism evidence="4 5">
    <name type="scientific">Candidatus Nomurabacteria bacterium RIFCSPHIGHO2_01_FULL_42_16</name>
    <dbReference type="NCBI Taxonomy" id="1801743"/>
    <lineage>
        <taxon>Bacteria</taxon>
        <taxon>Candidatus Nomuraibacteriota</taxon>
    </lineage>
</organism>
<evidence type="ECO:0000313" key="5">
    <source>
        <dbReference type="Proteomes" id="UP000178059"/>
    </source>
</evidence>
<dbReference type="InterPro" id="IPR011990">
    <property type="entry name" value="TPR-like_helical_dom_sf"/>
</dbReference>
<evidence type="ECO:0000313" key="4">
    <source>
        <dbReference type="EMBL" id="OGI70440.1"/>
    </source>
</evidence>
<dbReference type="Pfam" id="PF13424">
    <property type="entry name" value="TPR_12"/>
    <property type="match status" value="1"/>
</dbReference>
<dbReference type="PANTHER" id="PTHR44858">
    <property type="entry name" value="TETRATRICOPEPTIDE REPEAT PROTEIN 6"/>
    <property type="match status" value="1"/>
</dbReference>
<proteinExistence type="predicted"/>
<sequence>MLVILGAFAFSAKAQSDSLSPEDDKTKLVDHLNQTGVLFLEGEKLRIAKEYFNKAIKLDPEFAQPYVNKGIVLAKKGRIAEALKYFNKALRLDSTSAEALNNRAIIFSQSGQNSKAIEDFTRALELDPYSSIETLYNRGIAQINMANMTRQ</sequence>
<feature type="repeat" description="TPR" evidence="3">
    <location>
        <begin position="97"/>
        <end position="130"/>
    </location>
</feature>
<dbReference type="InterPro" id="IPR019734">
    <property type="entry name" value="TPR_rpt"/>
</dbReference>
<dbReference type="STRING" id="1801743.A2824_00110"/>
<gene>
    <name evidence="4" type="ORF">A2824_00110</name>
</gene>
<dbReference type="PANTHER" id="PTHR44858:SF1">
    <property type="entry name" value="UDP-N-ACETYLGLUCOSAMINE--PEPTIDE N-ACETYLGLUCOSAMINYLTRANSFERASE SPINDLY-RELATED"/>
    <property type="match status" value="1"/>
</dbReference>
<name>A0A1F6VLA9_9BACT</name>
<dbReference type="Proteomes" id="UP000178059">
    <property type="component" value="Unassembled WGS sequence"/>
</dbReference>
<evidence type="ECO:0000256" key="2">
    <source>
        <dbReference type="ARBA" id="ARBA00022803"/>
    </source>
</evidence>
<dbReference type="PROSITE" id="PS50005">
    <property type="entry name" value="TPR"/>
    <property type="match status" value="3"/>
</dbReference>
<protein>
    <submittedName>
        <fullName evidence="4">Uncharacterized protein</fullName>
    </submittedName>
</protein>
<dbReference type="EMBL" id="MFTT01000007">
    <property type="protein sequence ID" value="OGI70440.1"/>
    <property type="molecule type" value="Genomic_DNA"/>
</dbReference>
<evidence type="ECO:0000256" key="3">
    <source>
        <dbReference type="PROSITE-ProRule" id="PRU00339"/>
    </source>
</evidence>
<feature type="repeat" description="TPR" evidence="3">
    <location>
        <begin position="29"/>
        <end position="62"/>
    </location>
</feature>
<dbReference type="Pfam" id="PF13181">
    <property type="entry name" value="TPR_8"/>
    <property type="match status" value="1"/>
</dbReference>
<dbReference type="SMART" id="SM00028">
    <property type="entry name" value="TPR"/>
    <property type="match status" value="3"/>
</dbReference>
<dbReference type="SUPFAM" id="SSF48452">
    <property type="entry name" value="TPR-like"/>
    <property type="match status" value="1"/>
</dbReference>
<dbReference type="AlphaFoldDB" id="A0A1F6VLA9"/>
<keyword evidence="1" id="KW-0677">Repeat</keyword>